<dbReference type="OrthoDB" id="15017at2"/>
<dbReference type="PANTHER" id="PTHR39341:SF1">
    <property type="entry name" value="DUF1858 DOMAIN-CONTAINING PROTEIN"/>
    <property type="match status" value="1"/>
</dbReference>
<evidence type="ECO:0000259" key="1">
    <source>
        <dbReference type="Pfam" id="PF08984"/>
    </source>
</evidence>
<dbReference type="Gene3D" id="1.10.3910.10">
    <property type="entry name" value="SP0561-like"/>
    <property type="match status" value="1"/>
</dbReference>
<evidence type="ECO:0000313" key="2">
    <source>
        <dbReference type="EMBL" id="KAB2954691.1"/>
    </source>
</evidence>
<dbReference type="EMBL" id="WBXO01000001">
    <property type="protein sequence ID" value="KAB2954691.1"/>
    <property type="molecule type" value="Genomic_DNA"/>
</dbReference>
<accession>A0A6I0F3Y6</accession>
<dbReference type="InterPro" id="IPR015077">
    <property type="entry name" value="DUF1858"/>
</dbReference>
<dbReference type="RefSeq" id="WP_151617924.1">
    <property type="nucleotide sequence ID" value="NZ_WBXO01000001.1"/>
</dbReference>
<organism evidence="2 3">
    <name type="scientific">Heliorestis acidaminivorans</name>
    <dbReference type="NCBI Taxonomy" id="553427"/>
    <lineage>
        <taxon>Bacteria</taxon>
        <taxon>Bacillati</taxon>
        <taxon>Bacillota</taxon>
        <taxon>Clostridia</taxon>
        <taxon>Eubacteriales</taxon>
        <taxon>Heliobacteriaceae</taxon>
        <taxon>Heliorestis</taxon>
    </lineage>
</organism>
<dbReference type="Proteomes" id="UP000468766">
    <property type="component" value="Unassembled WGS sequence"/>
</dbReference>
<dbReference type="InterPro" id="IPR023883">
    <property type="entry name" value="CHP03980_redox-disulphide"/>
</dbReference>
<evidence type="ECO:0000313" key="3">
    <source>
        <dbReference type="Proteomes" id="UP000468766"/>
    </source>
</evidence>
<feature type="domain" description="DUF1858" evidence="1">
    <location>
        <begin position="4"/>
        <end position="56"/>
    </location>
</feature>
<name>A0A6I0F3Y6_9FIRM</name>
<gene>
    <name evidence="2" type="ORF">F9B85_01895</name>
</gene>
<dbReference type="NCBIfam" id="TIGR03980">
    <property type="entry name" value="prismane_assoc"/>
    <property type="match status" value="1"/>
</dbReference>
<proteinExistence type="predicted"/>
<comment type="caution">
    <text evidence="2">The sequence shown here is derived from an EMBL/GenBank/DDBJ whole genome shotgun (WGS) entry which is preliminary data.</text>
</comment>
<dbReference type="InterPro" id="IPR038062">
    <property type="entry name" value="ScdA-like_N_sf"/>
</dbReference>
<sequence>MGKITKEMSLLELLQTYPRSREILANHGMACQGCMGSALESIENGARMHGIDINILMNELNQLEKKGP</sequence>
<dbReference type="SUPFAM" id="SSF140683">
    <property type="entry name" value="SP0561-like"/>
    <property type="match status" value="1"/>
</dbReference>
<dbReference type="PANTHER" id="PTHR39341">
    <property type="entry name" value="BSL7085 PROTEIN"/>
    <property type="match status" value="1"/>
</dbReference>
<keyword evidence="3" id="KW-1185">Reference proteome</keyword>
<dbReference type="AlphaFoldDB" id="A0A6I0F3Y6"/>
<dbReference type="Pfam" id="PF08984">
    <property type="entry name" value="DUF1858"/>
    <property type="match status" value="1"/>
</dbReference>
<protein>
    <submittedName>
        <fullName evidence="2">DUF1858 domain-containing protein</fullName>
    </submittedName>
</protein>
<reference evidence="2 3" key="1">
    <citation type="submission" date="2019-10" db="EMBL/GenBank/DDBJ databases">
        <title>Whole-genome sequence of the extremophile Heliorestis acidaminivorans DSM 24790.</title>
        <authorList>
            <person name="Kyndt J.A."/>
            <person name="Meyer T.E."/>
        </authorList>
    </citation>
    <scope>NUCLEOTIDE SEQUENCE [LARGE SCALE GENOMIC DNA]</scope>
    <source>
        <strain evidence="2 3">DSM 24790</strain>
    </source>
</reference>